<gene>
    <name evidence="7" type="ORF">IWZ03DRAFT_428468</name>
</gene>
<proteinExistence type="predicted"/>
<dbReference type="Gene3D" id="3.30.379.10">
    <property type="entry name" value="Chitobiase/beta-hexosaminidase domain 2-like"/>
    <property type="match status" value="1"/>
</dbReference>
<keyword evidence="8" id="KW-1185">Reference proteome</keyword>
<evidence type="ECO:0000313" key="8">
    <source>
        <dbReference type="Proteomes" id="UP001363622"/>
    </source>
</evidence>
<dbReference type="InterPro" id="IPR024240">
    <property type="entry name" value="NAGLU_N"/>
</dbReference>
<keyword evidence="3" id="KW-0472">Membrane</keyword>
<dbReference type="InterPro" id="IPR007781">
    <property type="entry name" value="NAGLU"/>
</dbReference>
<dbReference type="Gene3D" id="1.20.120.670">
    <property type="entry name" value="N-acetyl-b-d-glucoasminidase"/>
    <property type="match status" value="1"/>
</dbReference>
<dbReference type="SUPFAM" id="SSF51445">
    <property type="entry name" value="(Trans)glycosidases"/>
    <property type="match status" value="1"/>
</dbReference>
<keyword evidence="3" id="KW-1133">Transmembrane helix</keyword>
<dbReference type="PANTHER" id="PTHR12872:SF1">
    <property type="entry name" value="ALPHA-N-ACETYLGLUCOSAMINIDASE"/>
    <property type="match status" value="1"/>
</dbReference>
<feature type="domain" description="Alpha-N-acetylglucosaminidase N-terminal" evidence="5">
    <location>
        <begin position="108"/>
        <end position="192"/>
    </location>
</feature>
<evidence type="ECO:0000256" key="3">
    <source>
        <dbReference type="SAM" id="Phobius"/>
    </source>
</evidence>
<evidence type="ECO:0000259" key="5">
    <source>
        <dbReference type="Pfam" id="PF12971"/>
    </source>
</evidence>
<feature type="domain" description="Alpha-N-acetylglucosaminidase tim-barrel" evidence="4">
    <location>
        <begin position="246"/>
        <end position="521"/>
    </location>
</feature>
<dbReference type="Gene3D" id="3.20.20.80">
    <property type="entry name" value="Glycosidases"/>
    <property type="match status" value="1"/>
</dbReference>
<evidence type="ECO:0000259" key="4">
    <source>
        <dbReference type="Pfam" id="PF05089"/>
    </source>
</evidence>
<dbReference type="EMBL" id="JBBPHU010000001">
    <property type="protein sequence ID" value="KAK7523799.1"/>
    <property type="molecule type" value="Genomic_DNA"/>
</dbReference>
<keyword evidence="1" id="KW-0378">Hydrolase</keyword>
<dbReference type="Pfam" id="PF12972">
    <property type="entry name" value="NAGLU_C"/>
    <property type="match status" value="1"/>
</dbReference>
<dbReference type="InterPro" id="IPR024733">
    <property type="entry name" value="NAGLU_tim-barrel"/>
</dbReference>
<dbReference type="Proteomes" id="UP001363622">
    <property type="component" value="Unassembled WGS sequence"/>
</dbReference>
<organism evidence="7 8">
    <name type="scientific">Phyllosticta citriasiana</name>
    <dbReference type="NCBI Taxonomy" id="595635"/>
    <lineage>
        <taxon>Eukaryota</taxon>
        <taxon>Fungi</taxon>
        <taxon>Dikarya</taxon>
        <taxon>Ascomycota</taxon>
        <taxon>Pezizomycotina</taxon>
        <taxon>Dothideomycetes</taxon>
        <taxon>Dothideomycetes incertae sedis</taxon>
        <taxon>Botryosphaeriales</taxon>
        <taxon>Phyllostictaceae</taxon>
        <taxon>Phyllosticta</taxon>
    </lineage>
</organism>
<reference evidence="7 8" key="1">
    <citation type="submission" date="2024-04" db="EMBL/GenBank/DDBJ databases">
        <title>Phyllosticta paracitricarpa is synonymous to the EU quarantine fungus P. citricarpa based on phylogenomic analyses.</title>
        <authorList>
            <consortium name="Lawrence Berkeley National Laboratory"/>
            <person name="Van Ingen-Buijs V.A."/>
            <person name="Van Westerhoven A.C."/>
            <person name="Haridas S."/>
            <person name="Skiadas P."/>
            <person name="Martin F."/>
            <person name="Groenewald J.Z."/>
            <person name="Crous P.W."/>
            <person name="Seidl M.F."/>
        </authorList>
    </citation>
    <scope>NUCLEOTIDE SEQUENCE [LARGE SCALE GENOMIC DNA]</scope>
    <source>
        <strain evidence="7 8">CBS 123371</strain>
    </source>
</reference>
<feature type="region of interest" description="Disordered" evidence="2">
    <location>
        <begin position="35"/>
        <end position="61"/>
    </location>
</feature>
<feature type="domain" description="Alpha-N-acetylglucosaminidase C-terminal" evidence="6">
    <location>
        <begin position="530"/>
        <end position="769"/>
    </location>
</feature>
<dbReference type="InterPro" id="IPR017853">
    <property type="entry name" value="GH"/>
</dbReference>
<sequence length="799" mass="90249">MPCNMVLIVCDLDTIFFFFFFILLYSLSPPPDTVRPDLTGQRRPPNFRPISIPRLASTTPDPAYRHTATQAGAAQVSTLLQIRARVPHDRLAVAAAIVLTATGTTQGLVDLVTRRIPDHAADFQFVLSNQTTNSSGYDHYAVSTPANGQVKIESSSLSGLANGLHRYLADVVHVDIYWFIGSRLHLAPTRLPRVNGTLTGSALVPWGYHFNRVTFSYTSAFWTWEDWELELDWLALRGVNLPLAWTFLSGPAFQSWNRFGNIQGSWGCDPPTSWIDCQFELQKKIVERMVELGMTPVLPSFTGFVPRAISRVLPNATIVNGSQWNGFAPEYTNVTFLKPFDEAFTTLQKRFIEKQARAYGNVSHIYTLDQYNENDPYSGDLDYLRNVTYNTWKAFKAADADAIWMMQGWLFYSNSDFWTDQRVEAYLSGVEEDNDMLILDLFSESQPRWQRTNSYYGKPWIWCQLHDYGGNIGLYGQVENITINPVEALANSSTLVGFGLTMEGQEGNEIIYDLLLDQAWSSTQIDTTTYFSNWVSSRYADNSSIPSELYAAWDMLRSTVYNNTALTTNVVTKSIFELQPALYGLTNRTGHHATTITYSPDSLVQVWLLFYAATAASPTLWANPAFQYDMVDVTRQVLINKFDALYTDFVDARNATTCLKGKADTMTSLLETLDDVLSTNENFSLAHTSSSSLALLTYNARNQPTLWRPRGEISDYASKPWAGLVSTYYVPRWRIFFEHVMNATEVGVFDEGAMEDELDAFEQGWQWDGSSGLERRGDKRTLREVVEGVRREWGGVLGV</sequence>
<evidence type="ECO:0000256" key="1">
    <source>
        <dbReference type="ARBA" id="ARBA00022801"/>
    </source>
</evidence>
<dbReference type="InterPro" id="IPR029018">
    <property type="entry name" value="Hex-like_dom2"/>
</dbReference>
<evidence type="ECO:0000256" key="2">
    <source>
        <dbReference type="SAM" id="MobiDB-lite"/>
    </source>
</evidence>
<accession>A0ABR1L054</accession>
<evidence type="ECO:0000259" key="6">
    <source>
        <dbReference type="Pfam" id="PF12972"/>
    </source>
</evidence>
<keyword evidence="3" id="KW-0812">Transmembrane</keyword>
<dbReference type="InterPro" id="IPR024732">
    <property type="entry name" value="NAGLU_C"/>
</dbReference>
<dbReference type="PANTHER" id="PTHR12872">
    <property type="entry name" value="ALPHA-N-ACETYLGLUCOSAMINIDASE"/>
    <property type="match status" value="1"/>
</dbReference>
<dbReference type="Pfam" id="PF12971">
    <property type="entry name" value="NAGLU_N"/>
    <property type="match status" value="1"/>
</dbReference>
<comment type="caution">
    <text evidence="7">The sequence shown here is derived from an EMBL/GenBank/DDBJ whole genome shotgun (WGS) entry which is preliminary data.</text>
</comment>
<dbReference type="Pfam" id="PF05089">
    <property type="entry name" value="NAGLU"/>
    <property type="match status" value="1"/>
</dbReference>
<evidence type="ECO:0000313" key="7">
    <source>
        <dbReference type="EMBL" id="KAK7523799.1"/>
    </source>
</evidence>
<protein>
    <submittedName>
        <fullName evidence="7">Alpha-N-acetylglucosaminidase</fullName>
    </submittedName>
</protein>
<name>A0ABR1L054_9PEZI</name>
<feature type="transmembrane region" description="Helical" evidence="3">
    <location>
        <begin position="7"/>
        <end position="27"/>
    </location>
</feature>